<organism evidence="4">
    <name type="scientific">marine metagenome</name>
    <dbReference type="NCBI Taxonomy" id="408172"/>
    <lineage>
        <taxon>unclassified sequences</taxon>
        <taxon>metagenomes</taxon>
        <taxon>ecological metagenomes</taxon>
    </lineage>
</organism>
<evidence type="ECO:0000256" key="2">
    <source>
        <dbReference type="ARBA" id="ARBA00023002"/>
    </source>
</evidence>
<dbReference type="GO" id="GO:0051287">
    <property type="term" value="F:NAD binding"/>
    <property type="evidence" value="ECO:0007669"/>
    <property type="project" value="InterPro"/>
</dbReference>
<evidence type="ECO:0000259" key="3">
    <source>
        <dbReference type="SMART" id="SM01329"/>
    </source>
</evidence>
<dbReference type="GO" id="GO:0006102">
    <property type="term" value="P:isocitrate metabolic process"/>
    <property type="evidence" value="ECO:0007669"/>
    <property type="project" value="TreeGrafter"/>
</dbReference>
<dbReference type="InterPro" id="IPR019818">
    <property type="entry name" value="IsoCit/isopropylmalate_DH_CS"/>
</dbReference>
<dbReference type="EMBL" id="UINC01026861">
    <property type="protein sequence ID" value="SVB05077.1"/>
    <property type="molecule type" value="Genomic_DNA"/>
</dbReference>
<evidence type="ECO:0000256" key="1">
    <source>
        <dbReference type="ARBA" id="ARBA00007769"/>
    </source>
</evidence>
<dbReference type="InterPro" id="IPR024084">
    <property type="entry name" value="IsoPropMal-DH-like_dom"/>
</dbReference>
<dbReference type="PROSITE" id="PS00470">
    <property type="entry name" value="IDH_IMDH"/>
    <property type="match status" value="1"/>
</dbReference>
<dbReference type="Pfam" id="PF00180">
    <property type="entry name" value="Iso_dh"/>
    <property type="match status" value="1"/>
</dbReference>
<accession>A0A382AVS9</accession>
<gene>
    <name evidence="4" type="ORF">METZ01_LOCUS157931</name>
</gene>
<dbReference type="GO" id="GO:0006099">
    <property type="term" value="P:tricarboxylic acid cycle"/>
    <property type="evidence" value="ECO:0007669"/>
    <property type="project" value="TreeGrafter"/>
</dbReference>
<name>A0A382AVS9_9ZZZZ</name>
<proteinExistence type="inferred from homology"/>
<dbReference type="PANTHER" id="PTHR11835:SF34">
    <property type="entry name" value="ISOCITRATE DEHYDROGENASE [NAD] SUBUNIT ALPHA, MITOCHONDRIAL"/>
    <property type="match status" value="1"/>
</dbReference>
<feature type="non-terminal residue" evidence="4">
    <location>
        <position position="1"/>
    </location>
</feature>
<dbReference type="GO" id="GO:0004449">
    <property type="term" value="F:isocitrate dehydrogenase (NAD+) activity"/>
    <property type="evidence" value="ECO:0007669"/>
    <property type="project" value="TreeGrafter"/>
</dbReference>
<reference evidence="4" key="1">
    <citation type="submission" date="2018-05" db="EMBL/GenBank/DDBJ databases">
        <authorList>
            <person name="Lanie J.A."/>
            <person name="Ng W.-L."/>
            <person name="Kazmierczak K.M."/>
            <person name="Andrzejewski T.M."/>
            <person name="Davidsen T.M."/>
            <person name="Wayne K.J."/>
            <person name="Tettelin H."/>
            <person name="Glass J.I."/>
            <person name="Rusch D."/>
            <person name="Podicherti R."/>
            <person name="Tsui H.-C.T."/>
            <person name="Winkler M.E."/>
        </authorList>
    </citation>
    <scope>NUCLEOTIDE SEQUENCE</scope>
</reference>
<sequence>VKKTDRDHRLTIAILNGDGISIEIMPPIIAILDALNTHRNLNLNFVEHAIGLSLLKRSGTTFTDDILSDAKSADGVILGPVSTYEYPSLAEGGINPSATLRIALDLFANIRPSCTPAGVPNSGRSMDLVIVRENTEGFYADRNMAGGSGEFQPTSDMALAIRKITKSACCRIGRTAFELAGQRRKNVTMVHKANVLKVTDGLFTRTIREVSQDFPDITLDERLVDAMAADLIRRPDAFDVVVTTNMYGDILSDEAAALAGGLGLAGALNAGSDHAVAQAVHGSAPDIAGQGTANPVALILSVAMLLEWLSIRKNRPDLLDAATQVRTAIDYTLARPANHTPDLGGNATTESITRAILDALPGAA</sequence>
<evidence type="ECO:0000313" key="4">
    <source>
        <dbReference type="EMBL" id="SVB05077.1"/>
    </source>
</evidence>
<protein>
    <recommendedName>
        <fullName evidence="3">Isopropylmalate dehydrogenase-like domain-containing protein</fullName>
    </recommendedName>
</protein>
<dbReference type="PANTHER" id="PTHR11835">
    <property type="entry name" value="DECARBOXYLATING DEHYDROGENASES-ISOCITRATE, ISOPROPYLMALATE, TARTRATE"/>
    <property type="match status" value="1"/>
</dbReference>
<feature type="domain" description="Isopropylmalate dehydrogenase-like" evidence="3">
    <location>
        <begin position="11"/>
        <end position="356"/>
    </location>
</feature>
<dbReference type="AlphaFoldDB" id="A0A382AVS9"/>
<comment type="similarity">
    <text evidence="1">Belongs to the isocitrate and isopropylmalate dehydrogenases family.</text>
</comment>
<dbReference type="GO" id="GO:0000287">
    <property type="term" value="F:magnesium ion binding"/>
    <property type="evidence" value="ECO:0007669"/>
    <property type="project" value="InterPro"/>
</dbReference>
<dbReference type="Gene3D" id="3.40.718.10">
    <property type="entry name" value="Isopropylmalate Dehydrogenase"/>
    <property type="match status" value="1"/>
</dbReference>
<dbReference type="SMART" id="SM01329">
    <property type="entry name" value="Iso_dh"/>
    <property type="match status" value="1"/>
</dbReference>
<keyword evidence="2" id="KW-0560">Oxidoreductase</keyword>
<dbReference type="SUPFAM" id="SSF53659">
    <property type="entry name" value="Isocitrate/Isopropylmalate dehydrogenase-like"/>
    <property type="match status" value="1"/>
</dbReference>